<organism evidence="3 4">
    <name type="scientific">Dichomitus squalens</name>
    <dbReference type="NCBI Taxonomy" id="114155"/>
    <lineage>
        <taxon>Eukaryota</taxon>
        <taxon>Fungi</taxon>
        <taxon>Dikarya</taxon>
        <taxon>Basidiomycota</taxon>
        <taxon>Agaricomycotina</taxon>
        <taxon>Agaricomycetes</taxon>
        <taxon>Polyporales</taxon>
        <taxon>Polyporaceae</taxon>
        <taxon>Dichomitus</taxon>
    </lineage>
</organism>
<feature type="region of interest" description="Disordered" evidence="1">
    <location>
        <begin position="1"/>
        <end position="26"/>
    </location>
</feature>
<dbReference type="EMBL" id="ML145098">
    <property type="protein sequence ID" value="TBU61457.1"/>
    <property type="molecule type" value="Genomic_DNA"/>
</dbReference>
<accession>A0A4Q9Q2I7</accession>
<dbReference type="Proteomes" id="UP000292082">
    <property type="component" value="Unassembled WGS sequence"/>
</dbReference>
<proteinExistence type="predicted"/>
<dbReference type="Proteomes" id="UP000292957">
    <property type="component" value="Unassembled WGS sequence"/>
</dbReference>
<reference evidence="3 4" key="1">
    <citation type="submission" date="2019-01" db="EMBL/GenBank/DDBJ databases">
        <title>Draft genome sequences of three monokaryotic isolates of the white-rot basidiomycete fungus Dichomitus squalens.</title>
        <authorList>
            <consortium name="DOE Joint Genome Institute"/>
            <person name="Lopez S.C."/>
            <person name="Andreopoulos B."/>
            <person name="Pangilinan J."/>
            <person name="Lipzen A."/>
            <person name="Riley R."/>
            <person name="Ahrendt S."/>
            <person name="Ng V."/>
            <person name="Barry K."/>
            <person name="Daum C."/>
            <person name="Grigoriev I.V."/>
            <person name="Hilden K.S."/>
            <person name="Makela M.R."/>
            <person name="de Vries R.P."/>
        </authorList>
    </citation>
    <scope>NUCLEOTIDE SEQUENCE [LARGE SCALE GENOMIC DNA]</scope>
    <source>
        <strain evidence="3 4">CBS 464.89</strain>
        <strain evidence="2">OM18370.1</strain>
    </source>
</reference>
<evidence type="ECO:0000313" key="4">
    <source>
        <dbReference type="Proteomes" id="UP000292082"/>
    </source>
</evidence>
<sequence length="57" mass="5890">MMERDGLDAYNGRGVEPPKAIGGHVSQRRSQCWAAAAIAARTKQGGIPDYSASTAGG</sequence>
<evidence type="ECO:0000313" key="3">
    <source>
        <dbReference type="EMBL" id="TBU61457.1"/>
    </source>
</evidence>
<evidence type="ECO:0000256" key="1">
    <source>
        <dbReference type="SAM" id="MobiDB-lite"/>
    </source>
</evidence>
<dbReference type="EMBL" id="ML143408">
    <property type="protein sequence ID" value="TBU30108.1"/>
    <property type="molecule type" value="Genomic_DNA"/>
</dbReference>
<dbReference type="AlphaFoldDB" id="A0A4Q9Q2I7"/>
<name>A0A4Q9Q2I7_9APHY</name>
<keyword evidence="4" id="KW-1185">Reference proteome</keyword>
<gene>
    <name evidence="3" type="ORF">BD310DRAFT_813111</name>
    <name evidence="2" type="ORF">BD311DRAFT_777086</name>
</gene>
<evidence type="ECO:0000313" key="2">
    <source>
        <dbReference type="EMBL" id="TBU30108.1"/>
    </source>
</evidence>
<protein>
    <submittedName>
        <fullName evidence="3">Uncharacterized protein</fullName>
    </submittedName>
</protein>